<evidence type="ECO:0000256" key="1">
    <source>
        <dbReference type="SAM" id="MobiDB-lite"/>
    </source>
</evidence>
<feature type="compositionally biased region" description="Polar residues" evidence="1">
    <location>
        <begin position="49"/>
        <end position="64"/>
    </location>
</feature>
<dbReference type="EMBL" id="AP022869">
    <property type="protein sequence ID" value="BCB71245.1"/>
    <property type="molecule type" value="Genomic_DNA"/>
</dbReference>
<organism evidence="3 4">
    <name type="scientific">Vreelandella aquamarina</name>
    <dbReference type="NCBI Taxonomy" id="77097"/>
    <lineage>
        <taxon>Bacteria</taxon>
        <taxon>Pseudomonadati</taxon>
        <taxon>Pseudomonadota</taxon>
        <taxon>Gammaproteobacteria</taxon>
        <taxon>Oceanospirillales</taxon>
        <taxon>Halomonadaceae</taxon>
        <taxon>Vreelandella</taxon>
    </lineage>
</organism>
<keyword evidence="2" id="KW-0812">Transmembrane</keyword>
<evidence type="ECO:0000256" key="2">
    <source>
        <dbReference type="SAM" id="Phobius"/>
    </source>
</evidence>
<dbReference type="Proteomes" id="UP000501053">
    <property type="component" value="Chromosome"/>
</dbReference>
<name>A0A6F8XC47_9GAMM</name>
<keyword evidence="2" id="KW-0472">Membrane</keyword>
<dbReference type="AlphaFoldDB" id="A0A6F8XC47"/>
<keyword evidence="4" id="KW-1185">Reference proteome</keyword>
<protein>
    <submittedName>
        <fullName evidence="3">Uncharacterized protein</fullName>
    </submittedName>
</protein>
<accession>A0A6F8XC47</accession>
<keyword evidence="2" id="KW-1133">Transmembrane helix</keyword>
<feature type="transmembrane region" description="Helical" evidence="2">
    <location>
        <begin position="6"/>
        <end position="31"/>
    </location>
</feature>
<proteinExistence type="predicted"/>
<gene>
    <name evidence="3" type="ORF">HMEPL2_15960</name>
</gene>
<sequence>MEMTATLIMQVATVFVLVAMGMPMALLHILMERRLNANHARCPMRTRLTHTSDYQARQEQQQKGQIAKAVTQPIEHVEQPGLK</sequence>
<reference evidence="3 4" key="1">
    <citation type="submission" date="2020-03" db="EMBL/GenBank/DDBJ databases">
        <title>Complete Genome Sequence of Halomonas meridiana strain Eplume2, isolated from hydrothermal-plume in the north east Pacific Ocean.</title>
        <authorList>
            <person name="Kurihara Y."/>
            <person name="Kawai S."/>
            <person name="Sakai A."/>
            <person name="Galipon J."/>
            <person name="Arakawa K."/>
        </authorList>
    </citation>
    <scope>NUCLEOTIDE SEQUENCE [LARGE SCALE GENOMIC DNA]</scope>
    <source>
        <strain evidence="3 4">Eplume2</strain>
    </source>
</reference>
<evidence type="ECO:0000313" key="3">
    <source>
        <dbReference type="EMBL" id="BCB71245.1"/>
    </source>
</evidence>
<feature type="region of interest" description="Disordered" evidence="1">
    <location>
        <begin position="46"/>
        <end position="83"/>
    </location>
</feature>
<evidence type="ECO:0000313" key="4">
    <source>
        <dbReference type="Proteomes" id="UP000501053"/>
    </source>
</evidence>